<organism evidence="2 3">
    <name type="scientific">Herbaspirillum chlorophenolicum</name>
    <dbReference type="NCBI Taxonomy" id="211589"/>
    <lineage>
        <taxon>Bacteria</taxon>
        <taxon>Pseudomonadati</taxon>
        <taxon>Pseudomonadota</taxon>
        <taxon>Betaproteobacteria</taxon>
        <taxon>Burkholderiales</taxon>
        <taxon>Oxalobacteraceae</taxon>
        <taxon>Herbaspirillum</taxon>
    </lineage>
</organism>
<evidence type="ECO:0000256" key="1">
    <source>
        <dbReference type="SAM" id="MobiDB-lite"/>
    </source>
</evidence>
<gene>
    <name evidence="2" type="ORF">ACIPEN_12030</name>
</gene>
<feature type="region of interest" description="Disordered" evidence="1">
    <location>
        <begin position="1"/>
        <end position="68"/>
    </location>
</feature>
<sequence length="68" mass="7014">MNKRMPPGAQAAAASHARDKRFGGNCALTGKHKLPVPETDEPQVVEPDGTEDPGASADDGLMSGQGKN</sequence>
<reference evidence="2 3" key="1">
    <citation type="submission" date="2024-10" db="EMBL/GenBank/DDBJ databases">
        <title>The Natural Products Discovery Center: Release of the First 8490 Sequenced Strains for Exploring Actinobacteria Biosynthetic Diversity.</title>
        <authorList>
            <person name="Kalkreuter E."/>
            <person name="Kautsar S.A."/>
            <person name="Yang D."/>
            <person name="Bader C.D."/>
            <person name="Teijaro C.N."/>
            <person name="Fluegel L."/>
            <person name="Davis C.M."/>
            <person name="Simpson J.R."/>
            <person name="Lauterbach L."/>
            <person name="Steele A.D."/>
            <person name="Gui C."/>
            <person name="Meng S."/>
            <person name="Li G."/>
            <person name="Viehrig K."/>
            <person name="Ye F."/>
            <person name="Su P."/>
            <person name="Kiefer A.F."/>
            <person name="Nichols A."/>
            <person name="Cepeda A.J."/>
            <person name="Yan W."/>
            <person name="Fan B."/>
            <person name="Jiang Y."/>
            <person name="Adhikari A."/>
            <person name="Zheng C.-J."/>
            <person name="Schuster L."/>
            <person name="Cowan T.M."/>
            <person name="Smanski M.J."/>
            <person name="Chevrette M.G."/>
            <person name="De Carvalho L.P.S."/>
            <person name="Shen B."/>
        </authorList>
    </citation>
    <scope>NUCLEOTIDE SEQUENCE [LARGE SCALE GENOMIC DNA]</scope>
    <source>
        <strain evidence="2 3">NPDC087045</strain>
    </source>
</reference>
<protein>
    <submittedName>
        <fullName evidence="2">Uncharacterized protein</fullName>
    </submittedName>
</protein>
<evidence type="ECO:0000313" key="2">
    <source>
        <dbReference type="EMBL" id="MFJ3046551.1"/>
    </source>
</evidence>
<accession>A0ABW8EZV6</accession>
<dbReference type="RefSeq" id="WP_402700701.1">
    <property type="nucleotide sequence ID" value="NZ_JBIUZV010000006.1"/>
</dbReference>
<dbReference type="Proteomes" id="UP001617427">
    <property type="component" value="Unassembled WGS sequence"/>
</dbReference>
<name>A0ABW8EZV6_9BURK</name>
<keyword evidence="3" id="KW-1185">Reference proteome</keyword>
<feature type="compositionally biased region" description="Acidic residues" evidence="1">
    <location>
        <begin position="38"/>
        <end position="51"/>
    </location>
</feature>
<evidence type="ECO:0000313" key="3">
    <source>
        <dbReference type="Proteomes" id="UP001617427"/>
    </source>
</evidence>
<comment type="caution">
    <text evidence="2">The sequence shown here is derived from an EMBL/GenBank/DDBJ whole genome shotgun (WGS) entry which is preliminary data.</text>
</comment>
<proteinExistence type="predicted"/>
<dbReference type="EMBL" id="JBIUZV010000006">
    <property type="protein sequence ID" value="MFJ3046551.1"/>
    <property type="molecule type" value="Genomic_DNA"/>
</dbReference>